<dbReference type="Pfam" id="PF20209">
    <property type="entry name" value="DUF6570"/>
    <property type="match status" value="1"/>
</dbReference>
<feature type="region of interest" description="Disordered" evidence="1">
    <location>
        <begin position="172"/>
        <end position="201"/>
    </location>
</feature>
<gene>
    <name evidence="3" type="ORF">GPUH_LOCUS13362</name>
</gene>
<dbReference type="AlphaFoldDB" id="A0A183DXC1"/>
<evidence type="ECO:0000313" key="3">
    <source>
        <dbReference type="EMBL" id="VDN22144.1"/>
    </source>
</evidence>
<evidence type="ECO:0000313" key="4">
    <source>
        <dbReference type="Proteomes" id="UP000271098"/>
    </source>
</evidence>
<dbReference type="InterPro" id="IPR036691">
    <property type="entry name" value="Endo/exonu/phosph_ase_sf"/>
</dbReference>
<accession>A0A183DXC1</accession>
<sequence>MRVRRERDAAYNENQRRLNVEAMRYRRQTDEEYREQERITNAEAMRYRRDTDEEYREQERITNAEAMRYRRDTDEQYRENERLAHTEAMRSRRNTDEEYRENERIANAEAMRSRRNTDEGYRENERLANAEAMRYRRDAEEEYRENERIANAQAMRYRRGTDEEYRENERLANAEAMQNRRTNTDARNDERTRDREARQRQRSNYAAALITYENAIKEGPTYVCNCCGRLEFKRSITTLQLSELQRASSGNEAKMILLENVFYLQKTDQAFFCRTCAQSIKAWKQPRYCLANGLAFPTVHPTVRDLNRVEERLVAARHIFQTIWPSNGPTGQFRCRGGIVNIPVSVDTTVSLLPRAATDTHVVHVRIARRMEYRGNYISGNVRPRRVWEAALYLCQQSLYRSHNIDISDNWLIRYDRNEPRLADPNIEAEEDEEDADDAEPLNPGVQETMLLEEESQHGIRMAPGETQRPISILLDEDTEYLSFPTIFGGEKLHPLFCGRPMSYSDTAKSFAMRYDRRVANRPDYLLFMAKKIELMKLSSNMAICLRKKKVRDRTDINAANLINNDFLHGLVRHDDAFRVLEGVRNSCTHWHNEKLKVLAMVRQFGLPTFFLTLVTSLCGLYIIGEFKTPRQSQPNDPLQIELRRQEQCLLQPTFQFLRTERSGVQVIYHNVQSLAKHRVQIENDAVYTASDVILLGETWSVAADDIHINGYRTAVRADGIGPARIARGACCLVSELMMNNVRDTVSIRIGGREDCLDATLIKLHNVLIAGVYASPGVTIANIRSFLARCSEEEGRKLILGDFNHNITETGNPRFKEMMQEFGLKIWNVNVPTTNANSTLDLIISNFDISHGMYISLTSFHEPIWARYNP</sequence>
<feature type="domain" description="DUF6570" evidence="2">
    <location>
        <begin position="284"/>
        <end position="412"/>
    </location>
</feature>
<dbReference type="EMBL" id="UYRT01080144">
    <property type="protein sequence ID" value="VDN22144.1"/>
    <property type="molecule type" value="Genomic_DNA"/>
</dbReference>
<evidence type="ECO:0000259" key="2">
    <source>
        <dbReference type="Pfam" id="PF20209"/>
    </source>
</evidence>
<dbReference type="Proteomes" id="UP000271098">
    <property type="component" value="Unassembled WGS sequence"/>
</dbReference>
<dbReference type="SUPFAM" id="SSF56219">
    <property type="entry name" value="DNase I-like"/>
    <property type="match status" value="1"/>
</dbReference>
<organism evidence="5">
    <name type="scientific">Gongylonema pulchrum</name>
    <dbReference type="NCBI Taxonomy" id="637853"/>
    <lineage>
        <taxon>Eukaryota</taxon>
        <taxon>Metazoa</taxon>
        <taxon>Ecdysozoa</taxon>
        <taxon>Nematoda</taxon>
        <taxon>Chromadorea</taxon>
        <taxon>Rhabditida</taxon>
        <taxon>Spirurina</taxon>
        <taxon>Spiruromorpha</taxon>
        <taxon>Spiruroidea</taxon>
        <taxon>Gongylonematidae</taxon>
        <taxon>Gongylonema</taxon>
    </lineage>
</organism>
<protein>
    <submittedName>
        <fullName evidence="5">DUF6570 domain-containing protein</fullName>
    </submittedName>
</protein>
<reference evidence="5" key="1">
    <citation type="submission" date="2016-06" db="UniProtKB">
        <authorList>
            <consortium name="WormBaseParasite"/>
        </authorList>
    </citation>
    <scope>IDENTIFICATION</scope>
</reference>
<dbReference type="Gene3D" id="3.60.10.10">
    <property type="entry name" value="Endonuclease/exonuclease/phosphatase"/>
    <property type="match status" value="1"/>
</dbReference>
<dbReference type="WBParaSite" id="GPUH_0001337701-mRNA-1">
    <property type="protein sequence ID" value="GPUH_0001337701-mRNA-1"/>
    <property type="gene ID" value="GPUH_0001337701"/>
</dbReference>
<evidence type="ECO:0000256" key="1">
    <source>
        <dbReference type="SAM" id="MobiDB-lite"/>
    </source>
</evidence>
<evidence type="ECO:0000313" key="5">
    <source>
        <dbReference type="WBParaSite" id="GPUH_0001337701-mRNA-1"/>
    </source>
</evidence>
<reference evidence="3 4" key="2">
    <citation type="submission" date="2018-11" db="EMBL/GenBank/DDBJ databases">
        <authorList>
            <consortium name="Pathogen Informatics"/>
        </authorList>
    </citation>
    <scope>NUCLEOTIDE SEQUENCE [LARGE SCALE GENOMIC DNA]</scope>
</reference>
<dbReference type="OrthoDB" id="2290773at2759"/>
<feature type="compositionally biased region" description="Basic and acidic residues" evidence="1">
    <location>
        <begin position="182"/>
        <end position="199"/>
    </location>
</feature>
<proteinExistence type="predicted"/>
<name>A0A183DXC1_9BILA</name>
<dbReference type="InterPro" id="IPR046700">
    <property type="entry name" value="DUF6570"/>
</dbReference>
<keyword evidence="4" id="KW-1185">Reference proteome</keyword>